<protein>
    <submittedName>
        <fullName evidence="1">Uncharacterized protein</fullName>
    </submittedName>
</protein>
<sequence>MVAEVRAKVGKDGGVVVAPVIDSVRVRAYLERFGGSRSDLVGVRDCANRALSPIISQQIRIQVSTIDVVRSSNRRSSNLEVSSEIRARRTPVVADLC</sequence>
<name>A0AA88AQF7_FICCA</name>
<proteinExistence type="predicted"/>
<evidence type="ECO:0000313" key="1">
    <source>
        <dbReference type="EMBL" id="GMN48091.1"/>
    </source>
</evidence>
<accession>A0AA88AQF7</accession>
<dbReference type="Proteomes" id="UP001187192">
    <property type="component" value="Unassembled WGS sequence"/>
</dbReference>
<organism evidence="1 2">
    <name type="scientific">Ficus carica</name>
    <name type="common">Common fig</name>
    <dbReference type="NCBI Taxonomy" id="3494"/>
    <lineage>
        <taxon>Eukaryota</taxon>
        <taxon>Viridiplantae</taxon>
        <taxon>Streptophyta</taxon>
        <taxon>Embryophyta</taxon>
        <taxon>Tracheophyta</taxon>
        <taxon>Spermatophyta</taxon>
        <taxon>Magnoliopsida</taxon>
        <taxon>eudicotyledons</taxon>
        <taxon>Gunneridae</taxon>
        <taxon>Pentapetalae</taxon>
        <taxon>rosids</taxon>
        <taxon>fabids</taxon>
        <taxon>Rosales</taxon>
        <taxon>Moraceae</taxon>
        <taxon>Ficeae</taxon>
        <taxon>Ficus</taxon>
    </lineage>
</organism>
<comment type="caution">
    <text evidence="1">The sequence shown here is derived from an EMBL/GenBank/DDBJ whole genome shotgun (WGS) entry which is preliminary data.</text>
</comment>
<evidence type="ECO:0000313" key="2">
    <source>
        <dbReference type="Proteomes" id="UP001187192"/>
    </source>
</evidence>
<dbReference type="AlphaFoldDB" id="A0AA88AQF7"/>
<reference evidence="1" key="1">
    <citation type="submission" date="2023-07" db="EMBL/GenBank/DDBJ databases">
        <title>draft genome sequence of fig (Ficus carica).</title>
        <authorList>
            <person name="Takahashi T."/>
            <person name="Nishimura K."/>
        </authorList>
    </citation>
    <scope>NUCLEOTIDE SEQUENCE</scope>
</reference>
<gene>
    <name evidence="1" type="ORF">TIFTF001_017264</name>
</gene>
<dbReference type="EMBL" id="BTGU01000027">
    <property type="protein sequence ID" value="GMN48091.1"/>
    <property type="molecule type" value="Genomic_DNA"/>
</dbReference>
<keyword evidence="2" id="KW-1185">Reference proteome</keyword>